<keyword evidence="2" id="KW-1185">Reference proteome</keyword>
<evidence type="ECO:0000313" key="1">
    <source>
        <dbReference type="EMBL" id="BBL86704.1"/>
    </source>
</evidence>
<proteinExistence type="predicted"/>
<gene>
    <name evidence="1" type="ORF">PMYN1_Mit33</name>
</gene>
<keyword evidence="1" id="KW-0496">Mitochondrion</keyword>
<dbReference type="AlphaFoldDB" id="A0A5K7W2R7"/>
<dbReference type="EMBL" id="LC490352">
    <property type="protein sequence ID" value="BBL86704.1"/>
    <property type="molecule type" value="Genomic_DNA"/>
</dbReference>
<accession>A0A5K7W2R7</accession>
<evidence type="ECO:0000313" key="2">
    <source>
        <dbReference type="Proteomes" id="UP000503178"/>
    </source>
</evidence>
<sequence>MRLQILYLYRSFYLSKLLNYFLRKGKKEKLEILFFKICKQFDYCLFYEIFYFLKVPFKLFPKKKRLGRNFFVYSNNLVIIGINEQYFKSAFYFFFFLRKLNLESNLYFNYKILYEVFSTISSGRNSNFFNITLKKKKEAIYLKGLQHYRWV</sequence>
<protein>
    <submittedName>
        <fullName evidence="1">Uncharacterized protein</fullName>
    </submittedName>
</protein>
<geneLocation type="mitochondrion" evidence="1"/>
<reference evidence="1 2" key="1">
    <citation type="submission" date="2019-06" db="EMBL/GenBank/DDBJ databases">
        <title>A hidden player of endosymbiotic evolution: DNA virus triggered massive gene transfer.</title>
        <authorList>
            <person name="Matsuo M."/>
            <person name="Katahata A."/>
            <person name="Tachikawa M."/>
            <person name="Minakuchi Y."/>
            <person name="Noguchi H."/>
            <person name="Toyoda A."/>
            <person name="Fujiyama A."/>
            <person name="Suzuki Y."/>
            <person name="Satoh S."/>
            <person name="Nakayama T."/>
            <person name="Kamikawa R."/>
            <person name="Nomura M."/>
            <person name="Inagaki Y."/>
            <person name="Ishida K."/>
            <person name="Obokata J."/>
        </authorList>
    </citation>
    <scope>NUCLEOTIDE SEQUENCE [LARGE SCALE GENOMIC DNA]</scope>
    <source>
        <strain evidence="1 2">MYN1</strain>
    </source>
</reference>
<name>A0A5K7W2R7_9EUKA</name>
<dbReference type="Proteomes" id="UP000503178">
    <property type="component" value="Mitochondrion MT"/>
</dbReference>
<organism evidence="1 2">
    <name type="scientific">Paulinella micropora</name>
    <dbReference type="NCBI Taxonomy" id="1928728"/>
    <lineage>
        <taxon>Eukaryota</taxon>
        <taxon>Sar</taxon>
        <taxon>Rhizaria</taxon>
        <taxon>Cercozoa</taxon>
        <taxon>Imbricatea</taxon>
        <taxon>Silicofilosea</taxon>
        <taxon>Euglyphida</taxon>
        <taxon>Paulinellidae</taxon>
        <taxon>Paulinella</taxon>
    </lineage>
</organism>